<comment type="caution">
    <text evidence="2">The sequence shown here is derived from an EMBL/GenBank/DDBJ whole genome shotgun (WGS) entry which is preliminary data.</text>
</comment>
<feature type="non-terminal residue" evidence="2">
    <location>
        <position position="55"/>
    </location>
</feature>
<evidence type="ECO:0000313" key="3">
    <source>
        <dbReference type="Proteomes" id="UP001162483"/>
    </source>
</evidence>
<name>A0ABN9HF85_9NEOB</name>
<feature type="region of interest" description="Disordered" evidence="1">
    <location>
        <begin position="1"/>
        <end position="44"/>
    </location>
</feature>
<organism evidence="2 3">
    <name type="scientific">Staurois parvus</name>
    <dbReference type="NCBI Taxonomy" id="386267"/>
    <lineage>
        <taxon>Eukaryota</taxon>
        <taxon>Metazoa</taxon>
        <taxon>Chordata</taxon>
        <taxon>Craniata</taxon>
        <taxon>Vertebrata</taxon>
        <taxon>Euteleostomi</taxon>
        <taxon>Amphibia</taxon>
        <taxon>Batrachia</taxon>
        <taxon>Anura</taxon>
        <taxon>Neobatrachia</taxon>
        <taxon>Ranoidea</taxon>
        <taxon>Ranidae</taxon>
        <taxon>Staurois</taxon>
    </lineage>
</organism>
<gene>
    <name evidence="2" type="ORF">SPARVUS_LOCUS15982255</name>
</gene>
<accession>A0ABN9HF85</accession>
<proteinExistence type="predicted"/>
<feature type="compositionally biased region" description="Basic residues" evidence="1">
    <location>
        <begin position="20"/>
        <end position="30"/>
    </location>
</feature>
<sequence length="55" mass="5795">MGPLATGNHGATVSSPILKPHQKKPMKRYQGHLMGPPTNPGPRIVPECLIGQSAP</sequence>
<dbReference type="EMBL" id="CATNWA010020918">
    <property type="protein sequence ID" value="CAI9620412.1"/>
    <property type="molecule type" value="Genomic_DNA"/>
</dbReference>
<evidence type="ECO:0000256" key="1">
    <source>
        <dbReference type="SAM" id="MobiDB-lite"/>
    </source>
</evidence>
<reference evidence="2" key="1">
    <citation type="submission" date="2023-05" db="EMBL/GenBank/DDBJ databases">
        <authorList>
            <person name="Stuckert A."/>
        </authorList>
    </citation>
    <scope>NUCLEOTIDE SEQUENCE</scope>
</reference>
<keyword evidence="3" id="KW-1185">Reference proteome</keyword>
<dbReference type="Proteomes" id="UP001162483">
    <property type="component" value="Unassembled WGS sequence"/>
</dbReference>
<evidence type="ECO:0000313" key="2">
    <source>
        <dbReference type="EMBL" id="CAI9620412.1"/>
    </source>
</evidence>
<protein>
    <submittedName>
        <fullName evidence="2">Uncharacterized protein</fullName>
    </submittedName>
</protein>